<dbReference type="NCBIfam" id="TIGR01292">
    <property type="entry name" value="TRX_reduct"/>
    <property type="match status" value="1"/>
</dbReference>
<evidence type="ECO:0000256" key="7">
    <source>
        <dbReference type="RuleBase" id="RU003880"/>
    </source>
</evidence>
<keyword evidence="4" id="KW-1015">Disulfide bond</keyword>
<evidence type="ECO:0000259" key="10">
    <source>
        <dbReference type="Pfam" id="PF07992"/>
    </source>
</evidence>
<organism evidence="11 12">
    <name type="scientific">Actinobaculum massiliense ACS-171-V-Col2</name>
    <dbReference type="NCBI Taxonomy" id="883066"/>
    <lineage>
        <taxon>Bacteria</taxon>
        <taxon>Bacillati</taxon>
        <taxon>Actinomycetota</taxon>
        <taxon>Actinomycetes</taxon>
        <taxon>Actinomycetales</taxon>
        <taxon>Actinomycetaceae</taxon>
        <taxon>Actinobaculum</taxon>
    </lineage>
</organism>
<dbReference type="PRINTS" id="PR00368">
    <property type="entry name" value="FADPNR"/>
</dbReference>
<dbReference type="eggNOG" id="COG0492">
    <property type="taxonomic scope" value="Bacteria"/>
</dbReference>
<keyword evidence="3 7" id="KW-0560">Oxidoreductase</keyword>
<dbReference type="InterPro" id="IPR023753">
    <property type="entry name" value="FAD/NAD-binding_dom"/>
</dbReference>
<comment type="caution">
    <text evidence="11">The sequence shown here is derived from an EMBL/GenBank/DDBJ whole genome shotgun (WGS) entry which is preliminary data.</text>
</comment>
<dbReference type="GO" id="GO:0004791">
    <property type="term" value="F:thioredoxin-disulfide reductase (NADPH) activity"/>
    <property type="evidence" value="ECO:0007669"/>
    <property type="project" value="UniProtKB-UniRule"/>
</dbReference>
<protein>
    <recommendedName>
        <fullName evidence="7">Thioredoxin reductase</fullName>
        <ecNumber evidence="7">1.8.1.9</ecNumber>
    </recommendedName>
</protein>
<keyword evidence="8" id="KW-0521">NADP</keyword>
<dbReference type="Pfam" id="PF07992">
    <property type="entry name" value="Pyr_redox_2"/>
    <property type="match status" value="1"/>
</dbReference>
<dbReference type="InterPro" id="IPR036188">
    <property type="entry name" value="FAD/NAD-bd_sf"/>
</dbReference>
<feature type="region of interest" description="Disordered" evidence="9">
    <location>
        <begin position="329"/>
        <end position="361"/>
    </location>
</feature>
<dbReference type="GO" id="GO:0019430">
    <property type="term" value="P:removal of superoxide radicals"/>
    <property type="evidence" value="ECO:0007669"/>
    <property type="project" value="UniProtKB-UniRule"/>
</dbReference>
<evidence type="ECO:0000256" key="3">
    <source>
        <dbReference type="ARBA" id="ARBA00023002"/>
    </source>
</evidence>
<dbReference type="PROSITE" id="PS00573">
    <property type="entry name" value="PYRIDINE_REDOX_2"/>
    <property type="match status" value="1"/>
</dbReference>
<feature type="compositionally biased region" description="Low complexity" evidence="9">
    <location>
        <begin position="338"/>
        <end position="349"/>
    </location>
</feature>
<evidence type="ECO:0000256" key="6">
    <source>
        <dbReference type="ARBA" id="ARBA00048132"/>
    </source>
</evidence>
<comment type="subunit">
    <text evidence="7">Homodimer.</text>
</comment>
<reference evidence="11 12" key="1">
    <citation type="submission" date="2012-09" db="EMBL/GenBank/DDBJ databases">
        <title>The Genome Sequence of Actinobaculum massiliae ACS-171-V-COL2.</title>
        <authorList>
            <consortium name="The Broad Institute Genome Sequencing Platform"/>
            <person name="Earl A."/>
            <person name="Ward D."/>
            <person name="Feldgarden M."/>
            <person name="Gevers D."/>
            <person name="Saerens B."/>
            <person name="Vaneechoutte M."/>
            <person name="Walker B."/>
            <person name="Young S.K."/>
            <person name="Zeng Q."/>
            <person name="Gargeya S."/>
            <person name="Fitzgerald M."/>
            <person name="Haas B."/>
            <person name="Abouelleil A."/>
            <person name="Alvarado L."/>
            <person name="Arachchi H.M."/>
            <person name="Berlin A."/>
            <person name="Chapman S.B."/>
            <person name="Goldberg J."/>
            <person name="Griggs A."/>
            <person name="Gujja S."/>
            <person name="Hansen M."/>
            <person name="Howarth C."/>
            <person name="Imamovic A."/>
            <person name="Larimer J."/>
            <person name="McCowen C."/>
            <person name="Montmayeur A."/>
            <person name="Murphy C."/>
            <person name="Neiman D."/>
            <person name="Pearson M."/>
            <person name="Priest M."/>
            <person name="Roberts A."/>
            <person name="Saif S."/>
            <person name="Shea T."/>
            <person name="Sisk P."/>
            <person name="Sykes S."/>
            <person name="Wortman J."/>
            <person name="Nusbaum C."/>
            <person name="Birren B."/>
        </authorList>
    </citation>
    <scope>NUCLEOTIDE SEQUENCE [LARGE SCALE GENOMIC DNA]</scope>
    <source>
        <strain evidence="12">ACS-171-V-Col2</strain>
    </source>
</reference>
<dbReference type="InterPro" id="IPR050097">
    <property type="entry name" value="Ferredoxin-NADP_redctase_2"/>
</dbReference>
<comment type="similarity">
    <text evidence="7">Belongs to the class-II pyridine nucleotide-disulfide oxidoreductase family.</text>
</comment>
<dbReference type="STRING" id="202789.GCA_001457435_01336"/>
<dbReference type="Gene3D" id="3.50.50.60">
    <property type="entry name" value="FAD/NAD(P)-binding domain"/>
    <property type="match status" value="2"/>
</dbReference>
<feature type="domain" description="FAD/NAD(P)-binding" evidence="10">
    <location>
        <begin position="18"/>
        <end position="307"/>
    </location>
</feature>
<evidence type="ECO:0000256" key="5">
    <source>
        <dbReference type="ARBA" id="ARBA00023284"/>
    </source>
</evidence>
<dbReference type="PRINTS" id="PR00469">
    <property type="entry name" value="PNDRDTASEII"/>
</dbReference>
<keyword evidence="5 7" id="KW-0676">Redox-active center</keyword>
<evidence type="ECO:0000256" key="9">
    <source>
        <dbReference type="SAM" id="MobiDB-lite"/>
    </source>
</evidence>
<accession>K9F1V3</accession>
<comment type="catalytic activity">
    <reaction evidence="6 7">
        <text>[thioredoxin]-dithiol + NADP(+) = [thioredoxin]-disulfide + NADPH + H(+)</text>
        <dbReference type="Rhea" id="RHEA:20345"/>
        <dbReference type="Rhea" id="RHEA-COMP:10698"/>
        <dbReference type="Rhea" id="RHEA-COMP:10700"/>
        <dbReference type="ChEBI" id="CHEBI:15378"/>
        <dbReference type="ChEBI" id="CHEBI:29950"/>
        <dbReference type="ChEBI" id="CHEBI:50058"/>
        <dbReference type="ChEBI" id="CHEBI:57783"/>
        <dbReference type="ChEBI" id="CHEBI:58349"/>
        <dbReference type="EC" id="1.8.1.9"/>
    </reaction>
</comment>
<dbReference type="SUPFAM" id="SSF51905">
    <property type="entry name" value="FAD/NAD(P)-binding domain"/>
    <property type="match status" value="1"/>
</dbReference>
<dbReference type="AlphaFoldDB" id="K9F1V3"/>
<keyword evidence="1 7" id="KW-0285">Flavoprotein</keyword>
<evidence type="ECO:0000256" key="2">
    <source>
        <dbReference type="ARBA" id="ARBA00022827"/>
    </source>
</evidence>
<dbReference type="PATRIC" id="fig|883066.3.peg.818"/>
<name>K9F1V3_9ACTO</name>
<keyword evidence="2 7" id="KW-0274">FAD</keyword>
<dbReference type="Proteomes" id="UP000009888">
    <property type="component" value="Unassembled WGS sequence"/>
</dbReference>
<dbReference type="GO" id="GO:0005737">
    <property type="term" value="C:cytoplasm"/>
    <property type="evidence" value="ECO:0007669"/>
    <property type="project" value="InterPro"/>
</dbReference>
<evidence type="ECO:0000256" key="4">
    <source>
        <dbReference type="ARBA" id="ARBA00023157"/>
    </source>
</evidence>
<dbReference type="EC" id="1.8.1.9" evidence="7"/>
<gene>
    <name evidence="11" type="ORF">HMPREF9233_00790</name>
</gene>
<dbReference type="InterPro" id="IPR008255">
    <property type="entry name" value="Pyr_nucl-diS_OxRdtase_2_AS"/>
</dbReference>
<dbReference type="InterPro" id="IPR005982">
    <property type="entry name" value="Thioredox_Rdtase"/>
</dbReference>
<keyword evidence="12" id="KW-1185">Reference proteome</keyword>
<evidence type="ECO:0000256" key="1">
    <source>
        <dbReference type="ARBA" id="ARBA00022630"/>
    </source>
</evidence>
<sequence>MDLHKEGFNFMAETDVRDVIIVGSGPAGWTAALYAARAGLKPLVIAGAIDAGGALMTTTEVENFPGFPDGILGPDLMARMQEQAEKFGAEVEYDDALEIELEGDIKTIRTDDGEFHARTVILALGSAYKKLGLDGETQFSARGVSYCATCDGFFFKDKEIAVVGGGDSAVTDALFLTRFATKVHVIHRRDELRASKIMADRLLADPKIEMHWNSQVVDIQGEEGGSMNNLVLRDTQSGEQTDLPVDGLFVAIGHEPRTAILNGVKLDDDGYILVNHPHTATSIEGVFACGDVVDRHYRQAISAAGTGCRAALDAERYLEALETAKHAAGRVGDDKADGTANNAASSAGDASHEASGNSDVA</sequence>
<dbReference type="PANTHER" id="PTHR48105">
    <property type="entry name" value="THIOREDOXIN REDUCTASE 1-RELATED-RELATED"/>
    <property type="match status" value="1"/>
</dbReference>
<proteinExistence type="inferred from homology"/>
<dbReference type="EMBL" id="AGWL01000003">
    <property type="protein sequence ID" value="EKU95425.1"/>
    <property type="molecule type" value="Genomic_DNA"/>
</dbReference>
<evidence type="ECO:0000313" key="11">
    <source>
        <dbReference type="EMBL" id="EKU95425.1"/>
    </source>
</evidence>
<comment type="cofactor">
    <cofactor evidence="8">
        <name>FAD</name>
        <dbReference type="ChEBI" id="CHEBI:57692"/>
    </cofactor>
    <text evidence="8">Binds 1 FAD per subunit.</text>
</comment>
<dbReference type="HOGENOM" id="CLU_031864_5_1_11"/>
<evidence type="ECO:0000313" key="12">
    <source>
        <dbReference type="Proteomes" id="UP000009888"/>
    </source>
</evidence>
<evidence type="ECO:0000256" key="8">
    <source>
        <dbReference type="RuleBase" id="RU003881"/>
    </source>
</evidence>